<organism evidence="1 2">
    <name type="scientific">Pochonia chlamydosporia 170</name>
    <dbReference type="NCBI Taxonomy" id="1380566"/>
    <lineage>
        <taxon>Eukaryota</taxon>
        <taxon>Fungi</taxon>
        <taxon>Dikarya</taxon>
        <taxon>Ascomycota</taxon>
        <taxon>Pezizomycotina</taxon>
        <taxon>Sordariomycetes</taxon>
        <taxon>Hypocreomycetidae</taxon>
        <taxon>Hypocreales</taxon>
        <taxon>Clavicipitaceae</taxon>
        <taxon>Pochonia</taxon>
    </lineage>
</organism>
<protein>
    <submittedName>
        <fullName evidence="1">C6 zinc finger domain-containing protein</fullName>
    </submittedName>
</protein>
<dbReference type="RefSeq" id="XP_018138920.1">
    <property type="nucleotide sequence ID" value="XM_018281829.1"/>
</dbReference>
<gene>
    <name evidence="1" type="ORF">VFPPC_02126</name>
</gene>
<dbReference type="EMBL" id="LSBJ02000001">
    <property type="protein sequence ID" value="OAQ61111.1"/>
    <property type="molecule type" value="Genomic_DNA"/>
</dbReference>
<dbReference type="OrthoDB" id="4491390at2759"/>
<dbReference type="STRING" id="1380566.A0A179F6Z9"/>
<dbReference type="InterPro" id="IPR053175">
    <property type="entry name" value="DHMBA_Reg_Transcription_Factor"/>
</dbReference>
<sequence>MLRMQNNYAENSVRMRVKKAKAKRREETSQMVTSIPPIVYIAPEVHSWNRFYQDYIMDSGIAVFNTLPSFNTDGSSTCFLEALQAVTLASSANQLRQSPLMVRARRHYGTAIVTLKATLDDPRRVGDDSILIALFLLSLYEIIVAEAITAVSTDPNLQCQIHFHGVLALLQWRAKHAQDSELDRGVFVFFCHIALMSMFVNYEPCDAKWSALESFSNPWANQPLEPILARAVDFKRRARTRVFLRVDRPPSEDVLQLIEDGISISEDLKNVAANIRAANSTLPSYQRSTAFNNMLEISTKTTEAIARNLYQVVRYHTIELILGLIAFVKDELDGTDCKNAYPMVPSNCISILDEICESICGILGLGNNCDVEDNSKGMGYRVYCTFWPMVILLFSPLVEEEKRVWIEDKLRYMGETTGFGMATWSVKMAKSVHVVLPKR</sequence>
<comment type="caution">
    <text evidence="1">The sequence shown here is derived from an EMBL/GenBank/DDBJ whole genome shotgun (WGS) entry which is preliminary data.</text>
</comment>
<reference evidence="1 2" key="1">
    <citation type="journal article" date="2016" name="PLoS Pathog.">
        <title>Biosynthesis of antibiotic leucinostatins in bio-control fungus Purpureocillium lilacinum and their inhibition on phytophthora revealed by genome mining.</title>
        <authorList>
            <person name="Wang G."/>
            <person name="Liu Z."/>
            <person name="Lin R."/>
            <person name="Li E."/>
            <person name="Mao Z."/>
            <person name="Ling J."/>
            <person name="Yang Y."/>
            <person name="Yin W.B."/>
            <person name="Xie B."/>
        </authorList>
    </citation>
    <scope>NUCLEOTIDE SEQUENCE [LARGE SCALE GENOMIC DNA]</scope>
    <source>
        <strain evidence="1">170</strain>
    </source>
</reference>
<evidence type="ECO:0000313" key="2">
    <source>
        <dbReference type="Proteomes" id="UP000078397"/>
    </source>
</evidence>
<dbReference type="KEGG" id="pchm:VFPPC_02126"/>
<dbReference type="GeneID" id="28845823"/>
<accession>A0A179F6Z9</accession>
<evidence type="ECO:0000313" key="1">
    <source>
        <dbReference type="EMBL" id="OAQ61111.1"/>
    </source>
</evidence>
<dbReference type="AlphaFoldDB" id="A0A179F6Z9"/>
<proteinExistence type="predicted"/>
<dbReference type="Proteomes" id="UP000078397">
    <property type="component" value="Unassembled WGS sequence"/>
</dbReference>
<keyword evidence="2" id="KW-1185">Reference proteome</keyword>
<dbReference type="PANTHER" id="PTHR38791">
    <property type="entry name" value="ZN(II)2CYS6 TRANSCRIPTION FACTOR (EUROFUNG)-RELATED-RELATED"/>
    <property type="match status" value="1"/>
</dbReference>
<name>A0A179F6Z9_METCM</name>